<accession>A0ABV4SWS8</accession>
<gene>
    <name evidence="1" type="ORF">ACEG43_36885</name>
</gene>
<evidence type="ECO:0000313" key="1">
    <source>
        <dbReference type="EMBL" id="MFA3841709.1"/>
    </source>
</evidence>
<evidence type="ECO:0000313" key="2">
    <source>
        <dbReference type="Proteomes" id="UP001571476"/>
    </source>
</evidence>
<dbReference type="EMBL" id="JBGOSP010000028">
    <property type="protein sequence ID" value="MFA3841709.1"/>
    <property type="molecule type" value="Genomic_DNA"/>
</dbReference>
<keyword evidence="2" id="KW-1185">Reference proteome</keyword>
<name>A0ABV4SWS8_9ACTN</name>
<sequence>MAAPTKTVAQKLLIKPGTTVWASPEEHLPLIGALPVDVDVADVLSTATTGLMFAADESALHRLLDEHRDGLSGPVNFWVVYPKGNKADINRDSLRRILAEYGIVVPPRCGGC</sequence>
<comment type="caution">
    <text evidence="1">The sequence shown here is derived from an EMBL/GenBank/DDBJ whole genome shotgun (WGS) entry which is preliminary data.</text>
</comment>
<reference evidence="1 2" key="1">
    <citation type="submission" date="2024-08" db="EMBL/GenBank/DDBJ databases">
        <title>Genome sequence of Streptomyces aureus CACIA-1.46HGO.</title>
        <authorList>
            <person name="Evangelista-Martinez Z."/>
        </authorList>
    </citation>
    <scope>NUCLEOTIDE SEQUENCE [LARGE SCALE GENOMIC DNA]</scope>
    <source>
        <strain evidence="1 2">CACIA-1.46HGO</strain>
    </source>
</reference>
<organism evidence="1 2">
    <name type="scientific">Streptomyces aureus</name>
    <dbReference type="NCBI Taxonomy" id="193461"/>
    <lineage>
        <taxon>Bacteria</taxon>
        <taxon>Bacillati</taxon>
        <taxon>Actinomycetota</taxon>
        <taxon>Actinomycetes</taxon>
        <taxon>Kitasatosporales</taxon>
        <taxon>Streptomycetaceae</taxon>
        <taxon>Streptomyces</taxon>
    </lineage>
</organism>
<dbReference type="Proteomes" id="UP001571476">
    <property type="component" value="Unassembled WGS sequence"/>
</dbReference>
<proteinExistence type="predicted"/>
<dbReference type="RefSeq" id="WP_372565865.1">
    <property type="nucleotide sequence ID" value="NZ_JBGOSP010000028.1"/>
</dbReference>
<protein>
    <submittedName>
        <fullName evidence="1">Uncharacterized protein</fullName>
    </submittedName>
</protein>